<evidence type="ECO:0000256" key="2">
    <source>
        <dbReference type="SAM" id="Coils"/>
    </source>
</evidence>
<dbReference type="GO" id="GO:0000175">
    <property type="term" value="F:3'-5'-RNA exonuclease activity"/>
    <property type="evidence" value="ECO:0007669"/>
    <property type="project" value="TreeGrafter"/>
</dbReference>
<dbReference type="InterPro" id="IPR041505">
    <property type="entry name" value="Dis3_CSD2"/>
</dbReference>
<feature type="compositionally biased region" description="Low complexity" evidence="3">
    <location>
        <begin position="373"/>
        <end position="386"/>
    </location>
</feature>
<comment type="similarity">
    <text evidence="1">Belongs to the RNR ribonuclease family.</text>
</comment>
<name>A0AAF0EYT0_9BASI</name>
<feature type="region of interest" description="Disordered" evidence="3">
    <location>
        <begin position="406"/>
        <end position="433"/>
    </location>
</feature>
<dbReference type="InterPro" id="IPR012340">
    <property type="entry name" value="NA-bd_OB-fold"/>
</dbReference>
<dbReference type="Pfam" id="PF00773">
    <property type="entry name" value="RNB"/>
    <property type="match status" value="1"/>
</dbReference>
<dbReference type="AlphaFoldDB" id="A0AAF0EYT0"/>
<proteinExistence type="inferred from homology"/>
<dbReference type="Proteomes" id="UP001219933">
    <property type="component" value="Chromosome 3"/>
</dbReference>
<feature type="region of interest" description="Disordered" evidence="3">
    <location>
        <begin position="334"/>
        <end position="386"/>
    </location>
</feature>
<feature type="region of interest" description="Disordered" evidence="3">
    <location>
        <begin position="520"/>
        <end position="548"/>
    </location>
</feature>
<feature type="coiled-coil region" evidence="2">
    <location>
        <begin position="199"/>
        <end position="229"/>
    </location>
</feature>
<dbReference type="PANTHER" id="PTHR23355">
    <property type="entry name" value="RIBONUCLEASE"/>
    <property type="match status" value="1"/>
</dbReference>
<dbReference type="Pfam" id="PF17877">
    <property type="entry name" value="Dis3l2_C_term"/>
    <property type="match status" value="1"/>
</dbReference>
<dbReference type="InterPro" id="IPR041093">
    <property type="entry name" value="Dis3l2-like_C"/>
</dbReference>
<sequence>MILADDRPENQRAGVSEGEYVQATLKYDGPWGAHNTFLLDDSKDKARLNPDNHICIPEYSNDTRNTYIKFLDQNKRQSKVKRETTSKKEEIQVVEESELDDALLQVIGILDELSDVENVSAWVHNGGLKKAFTEESDWAEKGRQALDAFSPWDPPAKPLSSHRRTGSENTSFRFPSSKPSFLQPHHANNAYDSNVFQTQVSYEQQQRVLQQQIEQLQQQQQMLRQQHLQPVLPSLNEVQESPMRSHRRIQSQSAMLGQPSYDRFPSRLSSRPEPAGLNTNFSFPARQKDAQSGARSPLMPQRSPSHTRHASYQLTTLAPEFLAVAGGLIHPNDMSNAWDGDTPQEIPNSLGAPPDRRSGHLRSVSTGSAMWRSATPSTVPAPAAAPAAGVSNSELLENLSQAQSQLAALHRSRMQTGPHAHSRSASYSDQRNVSGQQRKALFGSYLPQSSLPPLLITGKLVIGMLRVNKRNRSDAWVTTEVLDRDIFISGSKDRNRALEGDLVAVELLDPVDVWMIKKEKEGKKKRKDDDAGAVTISGRRPDKIKDDLEVEGAQRSLVEDEEHSDDGPPALAGHVVAIVERTPGQIFPGTLGVNRPSSTVAKQDREDAPRPKIIWFRPTDKRVPLIAIPSDQAPADFWDAGGPERYATSLFVASIKRWPITSLHPFGTLVDHLNQIGSLAAESSAILRGFCSQATSEFGEAALRALPAPDWEIPEAERDRPTFTTSCWSIARHPAGELDLALSTVSNGSVMEIGIHVADVTAFVRPGSPLDREASKRSTAVHVVGHDYDLFPRAFGENAAALVPGKERLAVSIVLSVNEAGTITRSWVGRTIVKTEAALSLSDIQAVVDGRKDIPAIKHLAARSAALASSRHSRGSFDKMPPELVFTMKDGEPTDARLEHASGAPDAKRLVDELVIRANMAVAYRIASAFPDAALLRRQSPPAERHLQNLQATVERLGASLDVSSAGALQHSLDQLRDHDTKVVAEALLRRTLIPSKYFCTGMVDIAKFAHYGHNVPLYTHFCAPLHSYADVCVHRQLVAAISGSSGSNDTTRNTIAKVAQQCNVQYAAMRRAQEQSIHLYLCHLIHQRTLASGPMRASALVMTISETSFDVLVPNYGIEKRIHLDCMPLSSHRWDAAQGALVLDWQGVHVLEHMAKLLEDKHSIELWNSVSSQPTPKPASLTVAPLSHIDVYIVADLHKSPPSLKVFVANPN</sequence>
<gene>
    <name evidence="5" type="primary">SSD1</name>
    <name evidence="5" type="ORF">MCUN1_001927</name>
</gene>
<keyword evidence="2" id="KW-0175">Coiled coil</keyword>
<evidence type="ECO:0000313" key="6">
    <source>
        <dbReference type="Proteomes" id="UP001219933"/>
    </source>
</evidence>
<keyword evidence="6" id="KW-1185">Reference proteome</keyword>
<dbReference type="InterPro" id="IPR023214">
    <property type="entry name" value="HAD_sf"/>
</dbReference>
<feature type="compositionally biased region" description="Polar residues" evidence="3">
    <location>
        <begin position="423"/>
        <end position="433"/>
    </location>
</feature>
<dbReference type="InterPro" id="IPR050180">
    <property type="entry name" value="RNR_Ribonuclease"/>
</dbReference>
<dbReference type="SUPFAM" id="SSF50249">
    <property type="entry name" value="Nucleic acid-binding proteins"/>
    <property type="match status" value="2"/>
</dbReference>
<dbReference type="GO" id="GO:0000932">
    <property type="term" value="C:P-body"/>
    <property type="evidence" value="ECO:0007669"/>
    <property type="project" value="TreeGrafter"/>
</dbReference>
<protein>
    <submittedName>
        <fullName evidence="5">Translational repressor</fullName>
    </submittedName>
</protein>
<accession>A0AAF0EYT0</accession>
<dbReference type="FunFam" id="2.40.50.700:FF:000002">
    <property type="entry name" value="Cell wall biogenesis protein"/>
    <property type="match status" value="1"/>
</dbReference>
<evidence type="ECO:0000313" key="5">
    <source>
        <dbReference type="EMBL" id="WFD35078.1"/>
    </source>
</evidence>
<dbReference type="Pfam" id="PF17849">
    <property type="entry name" value="OB_Dis3"/>
    <property type="match status" value="1"/>
</dbReference>
<dbReference type="GO" id="GO:0003723">
    <property type="term" value="F:RNA binding"/>
    <property type="evidence" value="ECO:0007669"/>
    <property type="project" value="InterPro"/>
</dbReference>
<organism evidence="5 6">
    <name type="scientific">Malassezia cuniculi</name>
    <dbReference type="NCBI Taxonomy" id="948313"/>
    <lineage>
        <taxon>Eukaryota</taxon>
        <taxon>Fungi</taxon>
        <taxon>Dikarya</taxon>
        <taxon>Basidiomycota</taxon>
        <taxon>Ustilaginomycotina</taxon>
        <taxon>Malasseziomycetes</taxon>
        <taxon>Malasseziales</taxon>
        <taxon>Malasseziaceae</taxon>
        <taxon>Malassezia</taxon>
    </lineage>
</organism>
<evidence type="ECO:0000256" key="1">
    <source>
        <dbReference type="ARBA" id="ARBA00005785"/>
    </source>
</evidence>
<dbReference type="Gene3D" id="2.40.50.140">
    <property type="entry name" value="Nucleic acid-binding proteins"/>
    <property type="match status" value="1"/>
</dbReference>
<dbReference type="SMART" id="SM00955">
    <property type="entry name" value="RNB"/>
    <property type="match status" value="1"/>
</dbReference>
<feature type="compositionally biased region" description="Basic and acidic residues" evidence="3">
    <location>
        <begin position="520"/>
        <end position="530"/>
    </location>
</feature>
<dbReference type="InterPro" id="IPR001900">
    <property type="entry name" value="RNase_II/R"/>
</dbReference>
<feature type="domain" description="RNB" evidence="4">
    <location>
        <begin position="720"/>
        <end position="1044"/>
    </location>
</feature>
<reference evidence="5" key="1">
    <citation type="submission" date="2023-03" db="EMBL/GenBank/DDBJ databases">
        <title>Mating type loci evolution in Malassezia.</title>
        <authorList>
            <person name="Coelho M.A."/>
        </authorList>
    </citation>
    <scope>NUCLEOTIDE SEQUENCE</scope>
    <source>
        <strain evidence="5">CBS 11721</strain>
    </source>
</reference>
<dbReference type="Gene3D" id="2.40.50.700">
    <property type="match status" value="1"/>
</dbReference>
<dbReference type="GO" id="GO:0006402">
    <property type="term" value="P:mRNA catabolic process"/>
    <property type="evidence" value="ECO:0007669"/>
    <property type="project" value="TreeGrafter"/>
</dbReference>
<dbReference type="PANTHER" id="PTHR23355:SF9">
    <property type="entry name" value="DIS3-LIKE EXONUCLEASE 2"/>
    <property type="match status" value="1"/>
</dbReference>
<dbReference type="Gene3D" id="3.40.50.1000">
    <property type="entry name" value="HAD superfamily/HAD-like"/>
    <property type="match status" value="1"/>
</dbReference>
<feature type="region of interest" description="Disordered" evidence="3">
    <location>
        <begin position="236"/>
        <end position="310"/>
    </location>
</feature>
<dbReference type="EMBL" id="CP119879">
    <property type="protein sequence ID" value="WFD35078.1"/>
    <property type="molecule type" value="Genomic_DNA"/>
</dbReference>
<feature type="region of interest" description="Disordered" evidence="3">
    <location>
        <begin position="148"/>
        <end position="187"/>
    </location>
</feature>
<dbReference type="Gene3D" id="2.40.50.690">
    <property type="match status" value="1"/>
</dbReference>
<feature type="compositionally biased region" description="Polar residues" evidence="3">
    <location>
        <begin position="167"/>
        <end position="180"/>
    </location>
</feature>
<evidence type="ECO:0000259" key="4">
    <source>
        <dbReference type="SMART" id="SM00955"/>
    </source>
</evidence>
<evidence type="ECO:0000256" key="3">
    <source>
        <dbReference type="SAM" id="MobiDB-lite"/>
    </source>
</evidence>